<protein>
    <submittedName>
        <fullName evidence="2">Uncharacterized protein</fullName>
    </submittedName>
</protein>
<sequence length="296" mass="33600">MASAPPFHKDKSFTLTSRNMDMDLAERKGREHNSPTKYSVRKRTERSLPEERRGEQEPQCIVSSVRVTKKRKELPGGRVEIVAEEEPMQEEAFELELSGTNSLFNGEKYDDGMKMHEALMCKRIESDEDDMAERFEQTVIVNGNEHYNSIKSNGNSLTTEVPNACLQYKDSEDSSNKKAALKLNGHVKTGQPLMNGTLRHSETNGSLQQLLMLDNTKRNGEITPSLKKSKTPLIVVKTVNDLNNICNSRPKNGERKLLEKKDLSEEEEKIREYLKRGDTAVIYQEPVDQKAKGESL</sequence>
<evidence type="ECO:0000313" key="3">
    <source>
        <dbReference type="Proteomes" id="UP001372834"/>
    </source>
</evidence>
<comment type="caution">
    <text evidence="2">The sequence shown here is derived from an EMBL/GenBank/DDBJ whole genome shotgun (WGS) entry which is preliminary data.</text>
</comment>
<accession>A0AAN8SG27</accession>
<organism evidence="2 3">
    <name type="scientific">Polyplax serrata</name>
    <name type="common">Common mouse louse</name>
    <dbReference type="NCBI Taxonomy" id="468196"/>
    <lineage>
        <taxon>Eukaryota</taxon>
        <taxon>Metazoa</taxon>
        <taxon>Ecdysozoa</taxon>
        <taxon>Arthropoda</taxon>
        <taxon>Hexapoda</taxon>
        <taxon>Insecta</taxon>
        <taxon>Pterygota</taxon>
        <taxon>Neoptera</taxon>
        <taxon>Paraneoptera</taxon>
        <taxon>Psocodea</taxon>
        <taxon>Troctomorpha</taxon>
        <taxon>Phthiraptera</taxon>
        <taxon>Anoplura</taxon>
        <taxon>Polyplacidae</taxon>
        <taxon>Polyplax</taxon>
    </lineage>
</organism>
<proteinExistence type="predicted"/>
<dbReference type="EMBL" id="JAWJWE010000001">
    <property type="protein sequence ID" value="KAK6644197.1"/>
    <property type="molecule type" value="Genomic_DNA"/>
</dbReference>
<evidence type="ECO:0000256" key="1">
    <source>
        <dbReference type="SAM" id="MobiDB-lite"/>
    </source>
</evidence>
<dbReference type="AlphaFoldDB" id="A0AAN8SG27"/>
<reference evidence="2 3" key="1">
    <citation type="submission" date="2023-10" db="EMBL/GenBank/DDBJ databases">
        <title>Genomes of two closely related lineages of the louse Polyplax serrata with different host specificities.</title>
        <authorList>
            <person name="Martinu J."/>
            <person name="Tarabai H."/>
            <person name="Stefka J."/>
            <person name="Hypsa V."/>
        </authorList>
    </citation>
    <scope>NUCLEOTIDE SEQUENCE [LARGE SCALE GENOMIC DNA]</scope>
    <source>
        <strain evidence="2">HR10_N</strain>
    </source>
</reference>
<feature type="compositionally biased region" description="Basic and acidic residues" evidence="1">
    <location>
        <begin position="20"/>
        <end position="34"/>
    </location>
</feature>
<name>A0AAN8SG27_POLSC</name>
<feature type="region of interest" description="Disordered" evidence="1">
    <location>
        <begin position="1"/>
        <end position="57"/>
    </location>
</feature>
<dbReference type="Proteomes" id="UP001372834">
    <property type="component" value="Unassembled WGS sequence"/>
</dbReference>
<evidence type="ECO:0000313" key="2">
    <source>
        <dbReference type="EMBL" id="KAK6644197.1"/>
    </source>
</evidence>
<feature type="compositionally biased region" description="Basic and acidic residues" evidence="1">
    <location>
        <begin position="45"/>
        <end position="56"/>
    </location>
</feature>
<gene>
    <name evidence="2" type="ORF">RUM43_000464</name>
</gene>